<sequence>YNKEALKFIRKFYDFTKLDPCVNIGLYFNKLQGFDEAIIALDKAFEL</sequence>
<evidence type="ECO:0000313" key="1">
    <source>
        <dbReference type="EMBL" id="CAG8791430.1"/>
    </source>
</evidence>
<feature type="non-terminal residue" evidence="1">
    <location>
        <position position="1"/>
    </location>
</feature>
<evidence type="ECO:0000313" key="2">
    <source>
        <dbReference type="Proteomes" id="UP000789366"/>
    </source>
</evidence>
<comment type="caution">
    <text evidence="1">The sequence shown here is derived from an EMBL/GenBank/DDBJ whole genome shotgun (WGS) entry which is preliminary data.</text>
</comment>
<feature type="non-terminal residue" evidence="1">
    <location>
        <position position="47"/>
    </location>
</feature>
<accession>A0ACA9RG92</accession>
<name>A0ACA9RG92_9GLOM</name>
<organism evidence="1 2">
    <name type="scientific">Cetraspora pellucida</name>
    <dbReference type="NCBI Taxonomy" id="1433469"/>
    <lineage>
        <taxon>Eukaryota</taxon>
        <taxon>Fungi</taxon>
        <taxon>Fungi incertae sedis</taxon>
        <taxon>Mucoromycota</taxon>
        <taxon>Glomeromycotina</taxon>
        <taxon>Glomeromycetes</taxon>
        <taxon>Diversisporales</taxon>
        <taxon>Gigasporaceae</taxon>
        <taxon>Cetraspora</taxon>
    </lineage>
</organism>
<dbReference type="EMBL" id="CAJVPW010069525">
    <property type="protein sequence ID" value="CAG8791430.1"/>
    <property type="molecule type" value="Genomic_DNA"/>
</dbReference>
<dbReference type="Proteomes" id="UP000789366">
    <property type="component" value="Unassembled WGS sequence"/>
</dbReference>
<proteinExistence type="predicted"/>
<keyword evidence="2" id="KW-1185">Reference proteome</keyword>
<gene>
    <name evidence="1" type="ORF">SPELUC_LOCUS17264</name>
</gene>
<reference evidence="1" key="1">
    <citation type="submission" date="2021-06" db="EMBL/GenBank/DDBJ databases">
        <authorList>
            <person name="Kallberg Y."/>
            <person name="Tangrot J."/>
            <person name="Rosling A."/>
        </authorList>
    </citation>
    <scope>NUCLEOTIDE SEQUENCE</scope>
    <source>
        <strain evidence="1">28 12/20/2015</strain>
    </source>
</reference>
<protein>
    <submittedName>
        <fullName evidence="1">17161_t:CDS:1</fullName>
    </submittedName>
</protein>